<dbReference type="Gene3D" id="3.90.79.10">
    <property type="entry name" value="Nucleoside Triphosphate Pyrophosphohydrolase"/>
    <property type="match status" value="1"/>
</dbReference>
<dbReference type="EMBL" id="CP109617">
    <property type="protein sequence ID" value="WED53949.1"/>
    <property type="molecule type" value="Genomic_DNA"/>
</dbReference>
<keyword evidence="6" id="KW-1185">Reference proteome</keyword>
<dbReference type="InterPro" id="IPR020084">
    <property type="entry name" value="NUDIX_hydrolase_CS"/>
</dbReference>
<dbReference type="Proteomes" id="UP001219957">
    <property type="component" value="Chromosome"/>
</dbReference>
<dbReference type="InterPro" id="IPR015797">
    <property type="entry name" value="NUDIX_hydrolase-like_dom_sf"/>
</dbReference>
<dbReference type="GO" id="GO:0016787">
    <property type="term" value="F:hydrolase activity"/>
    <property type="evidence" value="ECO:0007669"/>
    <property type="project" value="UniProtKB-KW"/>
</dbReference>
<organism evidence="5 6">
    <name type="scientific">Exiguobacterium profundum</name>
    <dbReference type="NCBI Taxonomy" id="307643"/>
    <lineage>
        <taxon>Bacteria</taxon>
        <taxon>Bacillati</taxon>
        <taxon>Bacillota</taxon>
        <taxon>Bacilli</taxon>
        <taxon>Bacillales</taxon>
        <taxon>Bacillales Family XII. Incertae Sedis</taxon>
        <taxon>Exiguobacterium</taxon>
    </lineage>
</organism>
<evidence type="ECO:0000256" key="2">
    <source>
        <dbReference type="ARBA" id="ARBA00022801"/>
    </source>
</evidence>
<dbReference type="PROSITE" id="PS51462">
    <property type="entry name" value="NUDIX"/>
    <property type="match status" value="1"/>
</dbReference>
<comment type="similarity">
    <text evidence="3">Belongs to the Nudix hydrolase family.</text>
</comment>
<gene>
    <name evidence="5" type="ORF">OE059_07755</name>
</gene>
<evidence type="ECO:0000259" key="4">
    <source>
        <dbReference type="PROSITE" id="PS51462"/>
    </source>
</evidence>
<comment type="cofactor">
    <cofactor evidence="1">
        <name>Mg(2+)</name>
        <dbReference type="ChEBI" id="CHEBI:18420"/>
    </cofactor>
</comment>
<proteinExistence type="inferred from homology"/>
<evidence type="ECO:0000256" key="1">
    <source>
        <dbReference type="ARBA" id="ARBA00001946"/>
    </source>
</evidence>
<dbReference type="PRINTS" id="PR00502">
    <property type="entry name" value="NUDIXFAMILY"/>
</dbReference>
<dbReference type="PANTHER" id="PTHR43046:SF2">
    <property type="entry name" value="8-OXO-DGTP DIPHOSPHATASE-RELATED"/>
    <property type="match status" value="1"/>
</dbReference>
<reference evidence="5 6" key="1">
    <citation type="submission" date="2022-10" db="EMBL/GenBank/DDBJ databases">
        <title>Complete genome sequence of Exiguobacterium profundum TSS-3 isolated from an extremely saline-alkaline spring located in Ixtapa, Chiapas-Mexico.</title>
        <authorList>
            <person name="Rincon-Rosales R."/>
            <person name="Rogel M.A."/>
            <person name="Rincon-Molina C.I."/>
            <person name="Guerrero G."/>
            <person name="Manzano-Gomez L.A."/>
            <person name="Lopez-Lopez A."/>
            <person name="Rincon Molina F.A."/>
            <person name="Martinez-Romero E."/>
        </authorList>
    </citation>
    <scope>NUCLEOTIDE SEQUENCE [LARGE SCALE GENOMIC DNA]</scope>
    <source>
        <strain evidence="5 6">TSS-3</strain>
    </source>
</reference>
<dbReference type="RefSeq" id="WP_214688767.1">
    <property type="nucleotide sequence ID" value="NZ_CP109617.1"/>
</dbReference>
<dbReference type="SUPFAM" id="SSF55811">
    <property type="entry name" value="Nudix"/>
    <property type="match status" value="1"/>
</dbReference>
<dbReference type="InterPro" id="IPR020476">
    <property type="entry name" value="Nudix_hydrolase"/>
</dbReference>
<protein>
    <submittedName>
        <fullName evidence="5">NUDIX hydrolase</fullName>
    </submittedName>
</protein>
<evidence type="ECO:0000313" key="6">
    <source>
        <dbReference type="Proteomes" id="UP001219957"/>
    </source>
</evidence>
<evidence type="ECO:0000313" key="5">
    <source>
        <dbReference type="EMBL" id="WED53949.1"/>
    </source>
</evidence>
<dbReference type="Pfam" id="PF00293">
    <property type="entry name" value="NUDIX"/>
    <property type="match status" value="1"/>
</dbReference>
<dbReference type="PROSITE" id="PS00893">
    <property type="entry name" value="NUDIX_BOX"/>
    <property type="match status" value="1"/>
</dbReference>
<feature type="domain" description="Nudix hydrolase" evidence="4">
    <location>
        <begin position="1"/>
        <end position="117"/>
    </location>
</feature>
<evidence type="ECO:0000256" key="3">
    <source>
        <dbReference type="RuleBase" id="RU003476"/>
    </source>
</evidence>
<dbReference type="InterPro" id="IPR000086">
    <property type="entry name" value="NUDIX_hydrolase_dom"/>
</dbReference>
<sequence length="119" mass="14211">MHQRRKKVLFVKNRDVQQWSLPSGGLEEGETPEQCCQREVFEETGYRISINQRLHIKRAIISSYQVETHYFLATCKERLATATIDSDIDKVDWWSNHEIERLELAFPEDFELIKQWSVR</sequence>
<keyword evidence="2 3" id="KW-0378">Hydrolase</keyword>
<name>A0ABY8AVM3_9BACL</name>
<accession>A0ABY8AVM3</accession>
<dbReference type="PANTHER" id="PTHR43046">
    <property type="entry name" value="GDP-MANNOSE MANNOSYL HYDROLASE"/>
    <property type="match status" value="1"/>
</dbReference>